<proteinExistence type="predicted"/>
<dbReference type="Proteomes" id="UP001589575">
    <property type="component" value="Unassembled WGS sequence"/>
</dbReference>
<evidence type="ECO:0000313" key="2">
    <source>
        <dbReference type="EMBL" id="MFB9072544.1"/>
    </source>
</evidence>
<name>A0ABV5G1L9_9MICC</name>
<accession>A0ABV5G1L9</accession>
<keyword evidence="3" id="KW-1185">Reference proteome</keyword>
<dbReference type="EMBL" id="JBHMFI010000001">
    <property type="protein sequence ID" value="MFB9072544.1"/>
    <property type="molecule type" value="Genomic_DNA"/>
</dbReference>
<evidence type="ECO:0000313" key="3">
    <source>
        <dbReference type="Proteomes" id="UP001589575"/>
    </source>
</evidence>
<sequence length="101" mass="11058">MVQAVQHIEVALTRDGIDPLDAVRLEGVDDDVSGRLRGSRGLFSAHAVLLGLWAVPDMPTPRPEMVLGRRAGQTLYKVPQLQGPTPRCGRMCRPHRARGLP</sequence>
<feature type="region of interest" description="Disordered" evidence="1">
    <location>
        <begin position="79"/>
        <end position="101"/>
    </location>
</feature>
<gene>
    <name evidence="2" type="ORF">ACFFX0_15605</name>
</gene>
<feature type="compositionally biased region" description="Basic residues" evidence="1">
    <location>
        <begin position="90"/>
        <end position="101"/>
    </location>
</feature>
<reference evidence="2 3" key="1">
    <citation type="submission" date="2024-09" db="EMBL/GenBank/DDBJ databases">
        <authorList>
            <person name="Sun Q."/>
            <person name="Mori K."/>
        </authorList>
    </citation>
    <scope>NUCLEOTIDE SEQUENCE [LARGE SCALE GENOMIC DNA]</scope>
    <source>
        <strain evidence="2 3">CCM 7609</strain>
    </source>
</reference>
<comment type="caution">
    <text evidence="2">The sequence shown here is derived from an EMBL/GenBank/DDBJ whole genome shotgun (WGS) entry which is preliminary data.</text>
</comment>
<evidence type="ECO:0000256" key="1">
    <source>
        <dbReference type="SAM" id="MobiDB-lite"/>
    </source>
</evidence>
<organism evidence="2 3">
    <name type="scientific">Citricoccus parietis</name>
    <dbReference type="NCBI Taxonomy" id="592307"/>
    <lineage>
        <taxon>Bacteria</taxon>
        <taxon>Bacillati</taxon>
        <taxon>Actinomycetota</taxon>
        <taxon>Actinomycetes</taxon>
        <taxon>Micrococcales</taxon>
        <taxon>Micrococcaceae</taxon>
        <taxon>Citricoccus</taxon>
    </lineage>
</organism>
<protein>
    <submittedName>
        <fullName evidence="2">Uncharacterized protein</fullName>
    </submittedName>
</protein>